<organism evidence="1 2">
    <name type="scientific">Marinicella sediminis</name>
    <dbReference type="NCBI Taxonomy" id="1792834"/>
    <lineage>
        <taxon>Bacteria</taxon>
        <taxon>Pseudomonadati</taxon>
        <taxon>Pseudomonadota</taxon>
        <taxon>Gammaproteobacteria</taxon>
        <taxon>Lysobacterales</taxon>
        <taxon>Marinicellaceae</taxon>
        <taxon>Marinicella</taxon>
    </lineage>
</organism>
<evidence type="ECO:0000313" key="2">
    <source>
        <dbReference type="Proteomes" id="UP001595533"/>
    </source>
</evidence>
<dbReference type="Proteomes" id="UP001595533">
    <property type="component" value="Unassembled WGS sequence"/>
</dbReference>
<evidence type="ECO:0000313" key="1">
    <source>
        <dbReference type="EMBL" id="MFC3195189.1"/>
    </source>
</evidence>
<proteinExistence type="predicted"/>
<sequence>MQHPNNPVYPQNIGGIQKKGIGLGEDAMIRIIAGLCANPESWQKSPAEVVQKAVEIHEEMFRLKPFSQ</sequence>
<keyword evidence="2" id="KW-1185">Reference proteome</keyword>
<accession>A0ABV7JB17</accession>
<reference evidence="2" key="1">
    <citation type="journal article" date="2019" name="Int. J. Syst. Evol. Microbiol.">
        <title>The Global Catalogue of Microorganisms (GCM) 10K type strain sequencing project: providing services to taxonomists for standard genome sequencing and annotation.</title>
        <authorList>
            <consortium name="The Broad Institute Genomics Platform"/>
            <consortium name="The Broad Institute Genome Sequencing Center for Infectious Disease"/>
            <person name="Wu L."/>
            <person name="Ma J."/>
        </authorList>
    </citation>
    <scope>NUCLEOTIDE SEQUENCE [LARGE SCALE GENOMIC DNA]</scope>
    <source>
        <strain evidence="2">KCTC 42953</strain>
    </source>
</reference>
<gene>
    <name evidence="1" type="ORF">ACFODZ_13130</name>
</gene>
<protein>
    <submittedName>
        <fullName evidence="1">Uncharacterized protein</fullName>
    </submittedName>
</protein>
<comment type="caution">
    <text evidence="1">The sequence shown here is derived from an EMBL/GenBank/DDBJ whole genome shotgun (WGS) entry which is preliminary data.</text>
</comment>
<dbReference type="RefSeq" id="WP_077411706.1">
    <property type="nucleotide sequence ID" value="NZ_JBHRTS010000007.1"/>
</dbReference>
<name>A0ABV7JB17_9GAMM</name>
<dbReference type="EMBL" id="JBHRTS010000007">
    <property type="protein sequence ID" value="MFC3195189.1"/>
    <property type="molecule type" value="Genomic_DNA"/>
</dbReference>